<dbReference type="GeneID" id="111600658"/>
<accession>A0A6J1M6Z7</accession>
<reference evidence="3" key="1">
    <citation type="submission" date="2025-08" db="UniProtKB">
        <authorList>
            <consortium name="RefSeq"/>
        </authorList>
    </citation>
    <scope>IDENTIFICATION</scope>
    <source>
        <strain evidence="3">15085-1641.00</strain>
        <tissue evidence="3">Whole body</tissue>
    </source>
</reference>
<dbReference type="RefSeq" id="XP_023172652.2">
    <property type="nucleotide sequence ID" value="XM_023316884.2"/>
</dbReference>
<gene>
    <name evidence="3" type="primary">LOC111600658</name>
</gene>
<dbReference type="OMA" id="ICMRGAC"/>
<proteinExistence type="predicted"/>
<organism evidence="2 3">
    <name type="scientific">Drosophila hydei</name>
    <name type="common">Fruit fly</name>
    <dbReference type="NCBI Taxonomy" id="7224"/>
    <lineage>
        <taxon>Eukaryota</taxon>
        <taxon>Metazoa</taxon>
        <taxon>Ecdysozoa</taxon>
        <taxon>Arthropoda</taxon>
        <taxon>Hexapoda</taxon>
        <taxon>Insecta</taxon>
        <taxon>Pterygota</taxon>
        <taxon>Neoptera</taxon>
        <taxon>Endopterygota</taxon>
        <taxon>Diptera</taxon>
        <taxon>Brachycera</taxon>
        <taxon>Muscomorpha</taxon>
        <taxon>Ephydroidea</taxon>
        <taxon>Drosophilidae</taxon>
        <taxon>Drosophila</taxon>
    </lineage>
</organism>
<sequence length="209" mass="23751">MCAVLVENQLAGETRRRRLPLFGEQRLHVLLPLALLLGICMRGACDTSEYLAVGPPIPWPDSTIDECHNEYMQAFANASNTYVLEYERCELTANETQIDLTIDVQLEREQIELGHGELCGNLELCKQRDDDLEYLECLKDHGKENLDLITTINYNATSAHTRLRQDFDAVQQTLMLCTLDAQVAYIGSMRLANEELQECRRDVAAMEAR</sequence>
<keyword evidence="2" id="KW-1185">Reference proteome</keyword>
<feature type="domain" description="Protein TsetseEP" evidence="1">
    <location>
        <begin position="65"/>
        <end position="182"/>
    </location>
</feature>
<dbReference type="KEGG" id="dhe:111600658"/>
<evidence type="ECO:0000313" key="2">
    <source>
        <dbReference type="Proteomes" id="UP000504633"/>
    </source>
</evidence>
<evidence type="ECO:0000313" key="3">
    <source>
        <dbReference type="RefSeq" id="XP_023172652.2"/>
    </source>
</evidence>
<dbReference type="Pfam" id="PF05267">
    <property type="entry name" value="DUF725"/>
    <property type="match status" value="1"/>
</dbReference>
<protein>
    <submittedName>
        <fullName evidence="3">Uncharacterized protein LOC111600658</fullName>
    </submittedName>
</protein>
<dbReference type="InterPro" id="IPR007931">
    <property type="entry name" value="TsetseEP"/>
</dbReference>
<dbReference type="OrthoDB" id="7978084at2759"/>
<dbReference type="AlphaFoldDB" id="A0A6J1M6Z7"/>
<name>A0A6J1M6Z7_DROHY</name>
<dbReference type="Proteomes" id="UP000504633">
    <property type="component" value="Unplaced"/>
</dbReference>
<evidence type="ECO:0000259" key="1">
    <source>
        <dbReference type="Pfam" id="PF05267"/>
    </source>
</evidence>